<dbReference type="Gene3D" id="3.20.20.80">
    <property type="entry name" value="Glycosidases"/>
    <property type="match status" value="1"/>
</dbReference>
<dbReference type="PANTHER" id="PTHR14363:SF17">
    <property type="entry name" value="HEPARANASE-LIKE PROTEIN 3"/>
    <property type="match status" value="1"/>
</dbReference>
<dbReference type="Pfam" id="PF03662">
    <property type="entry name" value="Glyco_hydro_79n"/>
    <property type="match status" value="1"/>
</dbReference>
<accession>L1IZR2</accession>
<dbReference type="PaxDb" id="55529-EKX41394"/>
<protein>
    <recommendedName>
        <fullName evidence="6">Beta-glucuronidase C-terminal domain-containing protein</fullName>
    </recommendedName>
</protein>
<evidence type="ECO:0008006" key="6">
    <source>
        <dbReference type="Google" id="ProtNLM"/>
    </source>
</evidence>
<feature type="signal peptide" evidence="2">
    <location>
        <begin position="1"/>
        <end position="28"/>
    </location>
</feature>
<dbReference type="KEGG" id="gtt:GUITHDRAFT_142083"/>
<reference evidence="3 5" key="1">
    <citation type="journal article" date="2012" name="Nature">
        <title>Algal genomes reveal evolutionary mosaicism and the fate of nucleomorphs.</title>
        <authorList>
            <consortium name="DOE Joint Genome Institute"/>
            <person name="Curtis B.A."/>
            <person name="Tanifuji G."/>
            <person name="Burki F."/>
            <person name="Gruber A."/>
            <person name="Irimia M."/>
            <person name="Maruyama S."/>
            <person name="Arias M.C."/>
            <person name="Ball S.G."/>
            <person name="Gile G.H."/>
            <person name="Hirakawa Y."/>
            <person name="Hopkins J.F."/>
            <person name="Kuo A."/>
            <person name="Rensing S.A."/>
            <person name="Schmutz J."/>
            <person name="Symeonidi A."/>
            <person name="Elias M."/>
            <person name="Eveleigh R.J."/>
            <person name="Herman E.K."/>
            <person name="Klute M.J."/>
            <person name="Nakayama T."/>
            <person name="Obornik M."/>
            <person name="Reyes-Prieto A."/>
            <person name="Armbrust E.V."/>
            <person name="Aves S.J."/>
            <person name="Beiko R.G."/>
            <person name="Coutinho P."/>
            <person name="Dacks J.B."/>
            <person name="Durnford D.G."/>
            <person name="Fast N.M."/>
            <person name="Green B.R."/>
            <person name="Grisdale C.J."/>
            <person name="Hempel F."/>
            <person name="Henrissat B."/>
            <person name="Hoppner M.P."/>
            <person name="Ishida K."/>
            <person name="Kim E."/>
            <person name="Koreny L."/>
            <person name="Kroth P.G."/>
            <person name="Liu Y."/>
            <person name="Malik S.B."/>
            <person name="Maier U.G."/>
            <person name="McRose D."/>
            <person name="Mock T."/>
            <person name="Neilson J.A."/>
            <person name="Onodera N.T."/>
            <person name="Poole A.M."/>
            <person name="Pritham E.J."/>
            <person name="Richards T.A."/>
            <person name="Rocap G."/>
            <person name="Roy S.W."/>
            <person name="Sarai C."/>
            <person name="Schaack S."/>
            <person name="Shirato S."/>
            <person name="Slamovits C.H."/>
            <person name="Spencer D.F."/>
            <person name="Suzuki S."/>
            <person name="Worden A.Z."/>
            <person name="Zauner S."/>
            <person name="Barry K."/>
            <person name="Bell C."/>
            <person name="Bharti A.K."/>
            <person name="Crow J.A."/>
            <person name="Grimwood J."/>
            <person name="Kramer R."/>
            <person name="Lindquist E."/>
            <person name="Lucas S."/>
            <person name="Salamov A."/>
            <person name="McFadden G.I."/>
            <person name="Lane C.E."/>
            <person name="Keeling P.J."/>
            <person name="Gray M.W."/>
            <person name="Grigoriev I.V."/>
            <person name="Archibald J.M."/>
        </authorList>
    </citation>
    <scope>NUCLEOTIDE SEQUENCE</scope>
    <source>
        <strain evidence="3 5">CCMP2712</strain>
    </source>
</reference>
<dbReference type="EMBL" id="JH993024">
    <property type="protein sequence ID" value="EKX41394.1"/>
    <property type="molecule type" value="Genomic_DNA"/>
</dbReference>
<reference evidence="4" key="3">
    <citation type="submission" date="2016-03" db="UniProtKB">
        <authorList>
            <consortium name="EnsemblProtists"/>
        </authorList>
    </citation>
    <scope>IDENTIFICATION</scope>
</reference>
<dbReference type="eggNOG" id="ENOG502QQST">
    <property type="taxonomic scope" value="Eukaryota"/>
</dbReference>
<dbReference type="GO" id="GO:0004566">
    <property type="term" value="F:beta-glucuronidase activity"/>
    <property type="evidence" value="ECO:0007669"/>
    <property type="project" value="TreeGrafter"/>
</dbReference>
<keyword evidence="2" id="KW-0732">Signal</keyword>
<dbReference type="GO" id="GO:0016020">
    <property type="term" value="C:membrane"/>
    <property type="evidence" value="ECO:0007669"/>
    <property type="project" value="InterPro"/>
</dbReference>
<keyword evidence="5" id="KW-1185">Reference proteome</keyword>
<gene>
    <name evidence="3" type="ORF">GUITHDRAFT_142083</name>
</gene>
<dbReference type="AlphaFoldDB" id="L1IZR2"/>
<evidence type="ECO:0000313" key="3">
    <source>
        <dbReference type="EMBL" id="EKX41394.1"/>
    </source>
</evidence>
<feature type="chain" id="PRO_5008770677" description="Beta-glucuronidase C-terminal domain-containing protein" evidence="2">
    <location>
        <begin position="29"/>
        <end position="530"/>
    </location>
</feature>
<reference evidence="5" key="2">
    <citation type="submission" date="2012-11" db="EMBL/GenBank/DDBJ databases">
        <authorList>
            <person name="Kuo A."/>
            <person name="Curtis B.A."/>
            <person name="Tanifuji G."/>
            <person name="Burki F."/>
            <person name="Gruber A."/>
            <person name="Irimia M."/>
            <person name="Maruyama S."/>
            <person name="Arias M.C."/>
            <person name="Ball S.G."/>
            <person name="Gile G.H."/>
            <person name="Hirakawa Y."/>
            <person name="Hopkins J.F."/>
            <person name="Rensing S.A."/>
            <person name="Schmutz J."/>
            <person name="Symeonidi A."/>
            <person name="Elias M."/>
            <person name="Eveleigh R.J."/>
            <person name="Herman E.K."/>
            <person name="Klute M.J."/>
            <person name="Nakayama T."/>
            <person name="Obornik M."/>
            <person name="Reyes-Prieto A."/>
            <person name="Armbrust E.V."/>
            <person name="Aves S.J."/>
            <person name="Beiko R.G."/>
            <person name="Coutinho P."/>
            <person name="Dacks J.B."/>
            <person name="Durnford D.G."/>
            <person name="Fast N.M."/>
            <person name="Green B.R."/>
            <person name="Grisdale C."/>
            <person name="Hempe F."/>
            <person name="Henrissat B."/>
            <person name="Hoppner M.P."/>
            <person name="Ishida K.-I."/>
            <person name="Kim E."/>
            <person name="Koreny L."/>
            <person name="Kroth P.G."/>
            <person name="Liu Y."/>
            <person name="Malik S.-B."/>
            <person name="Maier U.G."/>
            <person name="McRose D."/>
            <person name="Mock T."/>
            <person name="Neilson J.A."/>
            <person name="Onodera N.T."/>
            <person name="Poole A.M."/>
            <person name="Pritham E.J."/>
            <person name="Richards T.A."/>
            <person name="Rocap G."/>
            <person name="Roy S.W."/>
            <person name="Sarai C."/>
            <person name="Schaack S."/>
            <person name="Shirato S."/>
            <person name="Slamovits C.H."/>
            <person name="Spencer D.F."/>
            <person name="Suzuki S."/>
            <person name="Worden A.Z."/>
            <person name="Zauner S."/>
            <person name="Barry K."/>
            <person name="Bell C."/>
            <person name="Bharti A.K."/>
            <person name="Crow J.A."/>
            <person name="Grimwood J."/>
            <person name="Kramer R."/>
            <person name="Lindquist E."/>
            <person name="Lucas S."/>
            <person name="Salamov A."/>
            <person name="McFadden G.I."/>
            <person name="Lane C.E."/>
            <person name="Keeling P.J."/>
            <person name="Gray M.W."/>
            <person name="Grigoriev I.V."/>
            <person name="Archibald J.M."/>
        </authorList>
    </citation>
    <scope>NUCLEOTIDE SEQUENCE</scope>
    <source>
        <strain evidence="5">CCMP2712</strain>
    </source>
</reference>
<evidence type="ECO:0000256" key="1">
    <source>
        <dbReference type="ARBA" id="ARBA00009800"/>
    </source>
</evidence>
<dbReference type="RefSeq" id="XP_005828374.1">
    <property type="nucleotide sequence ID" value="XM_005828317.1"/>
</dbReference>
<dbReference type="OMA" id="YMRGSIT"/>
<evidence type="ECO:0000256" key="2">
    <source>
        <dbReference type="SAM" id="SignalP"/>
    </source>
</evidence>
<evidence type="ECO:0000313" key="4">
    <source>
        <dbReference type="EnsemblProtists" id="EKX41394"/>
    </source>
</evidence>
<dbReference type="EnsemblProtists" id="EKX41394">
    <property type="protein sequence ID" value="EKX41394"/>
    <property type="gene ID" value="GUITHDRAFT_142083"/>
</dbReference>
<dbReference type="InterPro" id="IPR005199">
    <property type="entry name" value="Glyco_hydro_79"/>
</dbReference>
<dbReference type="OrthoDB" id="726732at2759"/>
<comment type="similarity">
    <text evidence="1">Belongs to the glycosyl hydrolase 79 family.</text>
</comment>
<dbReference type="PANTHER" id="PTHR14363">
    <property type="entry name" value="HEPARANASE-RELATED"/>
    <property type="match status" value="1"/>
</dbReference>
<dbReference type="HOGENOM" id="CLU_021823_0_1_1"/>
<dbReference type="InterPro" id="IPR017853">
    <property type="entry name" value="GH"/>
</dbReference>
<evidence type="ECO:0000313" key="5">
    <source>
        <dbReference type="Proteomes" id="UP000011087"/>
    </source>
</evidence>
<dbReference type="GeneID" id="17298032"/>
<sequence length="530" mass="58365">MSSQLSSFIITCLGRLAVLILLIRSSDALPFSRLKKSKPWKPSAHELSHLEANGRMVSSKTMTSILELNTAAKFSTIDEGYVGFTLSFLTGEVAHWSNTSILFIDLKSPQLRTLVKRLSPAILRVGGGWEYKVVMNVNGSECETQGTPPEFCLTMGRWHEILEFANDTQIDVVWGLGAQRRANGLSQLDFDNIRDFLAYTSTMPDELKGRILGFELGNELDDADFVRTSSAVAPQVLARDYLFLAQILELFFPGRHCPPSSGVSCSRPLLVGPAQHPNVDFARRFLGACGWVLDAFTFHSYVGYGGDAALSSKLVNQAFLEASWEQAAPTVEVAFSLAPEAAVWAGETSSAWSSGRCGVTDRWWSMLWYANTLGRFARGGVSRFAYHSLNGGCYALVNKTSLQPHPNYWLAVAFHDLMGTGVLDLRVLEGLEEGEAGGSKNLMVYAHTSKRFFDNTTHGATLLLINIDPAVTREVQLTEDPHLLLPRREYLLQPGSLGLDSNVVLLNGVELMFRGGNLSCLVDLGRWNFP</sequence>
<proteinExistence type="inferred from homology"/>
<organism evidence="3">
    <name type="scientific">Guillardia theta (strain CCMP2712)</name>
    <name type="common">Cryptophyte</name>
    <dbReference type="NCBI Taxonomy" id="905079"/>
    <lineage>
        <taxon>Eukaryota</taxon>
        <taxon>Cryptophyceae</taxon>
        <taxon>Pyrenomonadales</taxon>
        <taxon>Geminigeraceae</taxon>
        <taxon>Guillardia</taxon>
    </lineage>
</organism>
<name>L1IZR2_GUITC</name>
<dbReference type="SUPFAM" id="SSF51445">
    <property type="entry name" value="(Trans)glycosidases"/>
    <property type="match status" value="1"/>
</dbReference>
<dbReference type="Proteomes" id="UP000011087">
    <property type="component" value="Unassembled WGS sequence"/>
</dbReference>